<dbReference type="Proteomes" id="UP000675554">
    <property type="component" value="Unassembled WGS sequence"/>
</dbReference>
<feature type="compositionally biased region" description="Low complexity" evidence="1">
    <location>
        <begin position="65"/>
        <end position="80"/>
    </location>
</feature>
<comment type="caution">
    <text evidence="2">The sequence shown here is derived from an EMBL/GenBank/DDBJ whole genome shotgun (WGS) entry which is preliminary data.</text>
</comment>
<reference evidence="2" key="1">
    <citation type="submission" date="2021-04" db="EMBL/GenBank/DDBJ databases">
        <title>Sequencing of actinobacteria type strains.</title>
        <authorList>
            <person name="Nguyen G.-S."/>
            <person name="Wentzel A."/>
        </authorList>
    </citation>
    <scope>NUCLEOTIDE SEQUENCE</scope>
    <source>
        <strain evidence="2">DSM 42095</strain>
    </source>
</reference>
<accession>A0A8T4J3G7</accession>
<keyword evidence="3" id="KW-1185">Reference proteome</keyword>
<feature type="region of interest" description="Disordered" evidence="1">
    <location>
        <begin position="51"/>
        <end position="81"/>
    </location>
</feature>
<protein>
    <submittedName>
        <fullName evidence="2">Uncharacterized protein</fullName>
    </submittedName>
</protein>
<dbReference type="AlphaFoldDB" id="A0A8T4J3G7"/>
<name>A0A8T4J3G7_9ACTN</name>
<evidence type="ECO:0000313" key="3">
    <source>
        <dbReference type="Proteomes" id="UP000675554"/>
    </source>
</evidence>
<evidence type="ECO:0000256" key="1">
    <source>
        <dbReference type="SAM" id="MobiDB-lite"/>
    </source>
</evidence>
<dbReference type="EMBL" id="JAGSMN010002473">
    <property type="protein sequence ID" value="MBR7679261.1"/>
    <property type="molecule type" value="Genomic_DNA"/>
</dbReference>
<evidence type="ECO:0000313" key="2">
    <source>
        <dbReference type="EMBL" id="MBR7679261.1"/>
    </source>
</evidence>
<feature type="non-terminal residue" evidence="2">
    <location>
        <position position="1"/>
    </location>
</feature>
<organism evidence="2 3">
    <name type="scientific">Streptomyces daliensis</name>
    <dbReference type="NCBI Taxonomy" id="299421"/>
    <lineage>
        <taxon>Bacteria</taxon>
        <taxon>Bacillati</taxon>
        <taxon>Actinomycetota</taxon>
        <taxon>Actinomycetes</taxon>
        <taxon>Kitasatosporales</taxon>
        <taxon>Streptomycetaceae</taxon>
        <taxon>Streptomyces</taxon>
    </lineage>
</organism>
<feature type="non-terminal residue" evidence="2">
    <location>
        <position position="107"/>
    </location>
</feature>
<proteinExistence type="predicted"/>
<gene>
    <name evidence="2" type="ORF">KDA82_41305</name>
</gene>
<sequence>VGSVRLLVTAVVEGSGSSWAVRADALMPLNGLEAERTGLWRPGVALDARQVPAPRASGVRERTPLAEPASSVPEAAETASGQTADALRKVLEEVAAKGAVITWSELT</sequence>